<accession>A0A9X8SY54</accession>
<gene>
    <name evidence="1" type="ORF">NCTC6179_00465</name>
</gene>
<dbReference type="RefSeq" id="WP_164714867.1">
    <property type="nucleotide sequence ID" value="NZ_LR134316.1"/>
</dbReference>
<protein>
    <submittedName>
        <fullName evidence="1">Uncharacterized protein</fullName>
    </submittedName>
</protein>
<reference evidence="1 2" key="1">
    <citation type="submission" date="2018-06" db="EMBL/GenBank/DDBJ databases">
        <authorList>
            <consortium name="Pathogen Informatics"/>
            <person name="Doyle S."/>
        </authorList>
    </citation>
    <scope>NUCLEOTIDE SEQUENCE [LARGE SCALE GENOMIC DNA]</scope>
    <source>
        <strain evidence="1 2">NCTC6179</strain>
    </source>
</reference>
<proteinExistence type="predicted"/>
<dbReference type="AlphaFoldDB" id="A0A9X8SY54"/>
<name>A0A9X8SY54_STREQ</name>
<dbReference type="EMBL" id="LS483361">
    <property type="protein sequence ID" value="SQF66305.1"/>
    <property type="molecule type" value="Genomic_DNA"/>
</dbReference>
<dbReference type="Proteomes" id="UP000249571">
    <property type="component" value="Chromosome 1"/>
</dbReference>
<sequence>MRPKRYPYTQKRPADKLVIKTEDSKAVIEITSRNVTISGQSIIGV</sequence>
<evidence type="ECO:0000313" key="1">
    <source>
        <dbReference type="EMBL" id="SQF66305.1"/>
    </source>
</evidence>
<evidence type="ECO:0000313" key="2">
    <source>
        <dbReference type="Proteomes" id="UP000249571"/>
    </source>
</evidence>
<organism evidence="1 2">
    <name type="scientific">Streptococcus dysgalactiae subsp. equisimilis</name>
    <name type="common">Streptococcus equisimilis</name>
    <dbReference type="NCBI Taxonomy" id="119602"/>
    <lineage>
        <taxon>Bacteria</taxon>
        <taxon>Bacillati</taxon>
        <taxon>Bacillota</taxon>
        <taxon>Bacilli</taxon>
        <taxon>Lactobacillales</taxon>
        <taxon>Streptococcaceae</taxon>
        <taxon>Streptococcus</taxon>
    </lineage>
</organism>